<protein>
    <recommendedName>
        <fullName evidence="11">Phosphatidylinositol N-acetylglucosaminyltransferase subunit C</fullName>
    </recommendedName>
</protein>
<dbReference type="PANTHER" id="PTHR12982">
    <property type="entry name" value="PHOSPHATIDYLINOSITOL GLYCAN, CLASS C"/>
    <property type="match status" value="1"/>
</dbReference>
<evidence type="ECO:0000256" key="2">
    <source>
        <dbReference type="ARBA" id="ARBA00004687"/>
    </source>
</evidence>
<evidence type="ECO:0000256" key="7">
    <source>
        <dbReference type="ARBA" id="ARBA00023136"/>
    </source>
</evidence>
<dbReference type="Proteomes" id="UP001497525">
    <property type="component" value="Unassembled WGS sequence"/>
</dbReference>
<evidence type="ECO:0000256" key="1">
    <source>
        <dbReference type="ARBA" id="ARBA00004141"/>
    </source>
</evidence>
<dbReference type="InterPro" id="IPR009450">
    <property type="entry name" value="Plno_GlcNAc_GPI2"/>
</dbReference>
<dbReference type="GO" id="GO:0000506">
    <property type="term" value="C:glycosylphosphatidylinositol-N-acetylglucosaminyltransferase (GPI-GnT) complex"/>
    <property type="evidence" value="ECO:0007669"/>
    <property type="project" value="TreeGrafter"/>
</dbReference>
<evidence type="ECO:0000256" key="6">
    <source>
        <dbReference type="ARBA" id="ARBA00022989"/>
    </source>
</evidence>
<keyword evidence="7 8" id="KW-0472">Membrane</keyword>
<feature type="transmembrane region" description="Helical" evidence="8">
    <location>
        <begin position="35"/>
        <end position="52"/>
    </location>
</feature>
<keyword evidence="5 8" id="KW-0812">Transmembrane</keyword>
<evidence type="ECO:0000256" key="4">
    <source>
        <dbReference type="ARBA" id="ARBA00022502"/>
    </source>
</evidence>
<comment type="pathway">
    <text evidence="2">Glycolipid biosynthesis; glycosylphosphatidylinositol-anchor biosynthesis.</text>
</comment>
<feature type="transmembrane region" description="Helical" evidence="8">
    <location>
        <begin position="177"/>
        <end position="195"/>
    </location>
</feature>
<feature type="transmembrane region" description="Helical" evidence="8">
    <location>
        <begin position="237"/>
        <end position="257"/>
    </location>
</feature>
<dbReference type="EMBL" id="CAXLJL010000789">
    <property type="protein sequence ID" value="CAL5140801.1"/>
    <property type="molecule type" value="Genomic_DNA"/>
</dbReference>
<evidence type="ECO:0000256" key="3">
    <source>
        <dbReference type="ARBA" id="ARBA00008321"/>
    </source>
</evidence>
<feature type="transmembrane region" description="Helical" evidence="8">
    <location>
        <begin position="58"/>
        <end position="76"/>
    </location>
</feature>
<reference evidence="9" key="1">
    <citation type="submission" date="2024-06" db="EMBL/GenBank/DDBJ databases">
        <authorList>
            <person name="Liu X."/>
            <person name="Lenzi L."/>
            <person name="Haldenby T S."/>
            <person name="Uol C."/>
        </authorList>
    </citation>
    <scope>NUCLEOTIDE SEQUENCE</scope>
</reference>
<sequence length="278" mass="31433">MRKYDLSKLIIDAGCIYQQLCWSVNSLALHNRPPFLRFSIATFVSVYFYLLLKWTSSSRLSVLLAILVSLGYTVFWRLNPKINRNLETVTFQVRTGFVTFTFSLLLAPILHSLLATVSTDTIYALSSLFLLGNWICTDYTTQSAEYAYEPGSNTTAFSFSLLAALCLASRLPTPYHTFVLFVTEITLFGFWPFLVQLIRAHFGRSGQLALTIFSGVTANTAVWSISYHEAPLEYKRLIAVASVGSLVCLNLLGPWLLMRMQKIKRNIYGPWDEAVMQS</sequence>
<comment type="subcellular location">
    <subcellularLocation>
        <location evidence="1">Membrane</location>
        <topology evidence="1">Multi-pass membrane protein</topology>
    </subcellularLocation>
</comment>
<dbReference type="PANTHER" id="PTHR12982:SF0">
    <property type="entry name" value="PHOSPHATIDYLINOSITOL N-ACETYLGLUCOSAMINYLTRANSFERASE SUBUNIT C"/>
    <property type="match status" value="1"/>
</dbReference>
<evidence type="ECO:0000313" key="10">
    <source>
        <dbReference type="Proteomes" id="UP001497525"/>
    </source>
</evidence>
<feature type="transmembrane region" description="Helical" evidence="8">
    <location>
        <begin position="97"/>
        <end position="116"/>
    </location>
</feature>
<dbReference type="AlphaFoldDB" id="A0AAV2TUP1"/>
<evidence type="ECO:0000256" key="8">
    <source>
        <dbReference type="SAM" id="Phobius"/>
    </source>
</evidence>
<name>A0AAV2TUP1_CALDB</name>
<organism evidence="9 10">
    <name type="scientific">Calicophoron daubneyi</name>
    <name type="common">Rumen fluke</name>
    <name type="synonym">Paramphistomum daubneyi</name>
    <dbReference type="NCBI Taxonomy" id="300641"/>
    <lineage>
        <taxon>Eukaryota</taxon>
        <taxon>Metazoa</taxon>
        <taxon>Spiralia</taxon>
        <taxon>Lophotrochozoa</taxon>
        <taxon>Platyhelminthes</taxon>
        <taxon>Trematoda</taxon>
        <taxon>Digenea</taxon>
        <taxon>Plagiorchiida</taxon>
        <taxon>Pronocephalata</taxon>
        <taxon>Paramphistomoidea</taxon>
        <taxon>Paramphistomidae</taxon>
        <taxon>Calicophoron</taxon>
    </lineage>
</organism>
<dbReference type="Pfam" id="PF06432">
    <property type="entry name" value="GPI2"/>
    <property type="match status" value="1"/>
</dbReference>
<keyword evidence="4" id="KW-0337">GPI-anchor biosynthesis</keyword>
<evidence type="ECO:0000313" key="9">
    <source>
        <dbReference type="EMBL" id="CAL5140801.1"/>
    </source>
</evidence>
<feature type="transmembrane region" description="Helical" evidence="8">
    <location>
        <begin position="207"/>
        <end position="225"/>
    </location>
</feature>
<evidence type="ECO:0000256" key="5">
    <source>
        <dbReference type="ARBA" id="ARBA00022692"/>
    </source>
</evidence>
<comment type="similarity">
    <text evidence="3">Belongs to the PIGC family.</text>
</comment>
<dbReference type="GO" id="GO:0006506">
    <property type="term" value="P:GPI anchor biosynthetic process"/>
    <property type="evidence" value="ECO:0007669"/>
    <property type="project" value="UniProtKB-KW"/>
</dbReference>
<accession>A0AAV2TUP1</accession>
<evidence type="ECO:0008006" key="11">
    <source>
        <dbReference type="Google" id="ProtNLM"/>
    </source>
</evidence>
<proteinExistence type="inferred from homology"/>
<comment type="caution">
    <text evidence="9">The sequence shown here is derived from an EMBL/GenBank/DDBJ whole genome shotgun (WGS) entry which is preliminary data.</text>
</comment>
<gene>
    <name evidence="9" type="ORF">CDAUBV1_LOCUS16094</name>
</gene>
<keyword evidence="6 8" id="KW-1133">Transmembrane helix</keyword>